<dbReference type="Proteomes" id="UP000823775">
    <property type="component" value="Unassembled WGS sequence"/>
</dbReference>
<accession>A0ABS8UYH7</accession>
<evidence type="ECO:0000313" key="1">
    <source>
        <dbReference type="EMBL" id="MCD9639172.1"/>
    </source>
</evidence>
<keyword evidence="2" id="KW-1185">Reference proteome</keyword>
<name>A0ABS8UYH7_DATST</name>
<comment type="caution">
    <text evidence="1">The sequence shown here is derived from an EMBL/GenBank/DDBJ whole genome shotgun (WGS) entry which is preliminary data.</text>
</comment>
<reference evidence="1 2" key="1">
    <citation type="journal article" date="2021" name="BMC Genomics">
        <title>Datura genome reveals duplications of psychoactive alkaloid biosynthetic genes and high mutation rate following tissue culture.</title>
        <authorList>
            <person name="Rajewski A."/>
            <person name="Carter-House D."/>
            <person name="Stajich J."/>
            <person name="Litt A."/>
        </authorList>
    </citation>
    <scope>NUCLEOTIDE SEQUENCE [LARGE SCALE GENOMIC DNA]</scope>
    <source>
        <strain evidence="1">AR-01</strain>
    </source>
</reference>
<evidence type="ECO:0000313" key="2">
    <source>
        <dbReference type="Proteomes" id="UP000823775"/>
    </source>
</evidence>
<gene>
    <name evidence="1" type="ORF">HAX54_023529</name>
</gene>
<protein>
    <submittedName>
        <fullName evidence="1">Uncharacterized protein</fullName>
    </submittedName>
</protein>
<organism evidence="1 2">
    <name type="scientific">Datura stramonium</name>
    <name type="common">Jimsonweed</name>
    <name type="synonym">Common thornapple</name>
    <dbReference type="NCBI Taxonomy" id="4076"/>
    <lineage>
        <taxon>Eukaryota</taxon>
        <taxon>Viridiplantae</taxon>
        <taxon>Streptophyta</taxon>
        <taxon>Embryophyta</taxon>
        <taxon>Tracheophyta</taxon>
        <taxon>Spermatophyta</taxon>
        <taxon>Magnoliopsida</taxon>
        <taxon>eudicotyledons</taxon>
        <taxon>Gunneridae</taxon>
        <taxon>Pentapetalae</taxon>
        <taxon>asterids</taxon>
        <taxon>lamiids</taxon>
        <taxon>Solanales</taxon>
        <taxon>Solanaceae</taxon>
        <taxon>Solanoideae</taxon>
        <taxon>Datureae</taxon>
        <taxon>Datura</taxon>
    </lineage>
</organism>
<sequence length="101" mass="11289">MAWVSPGVARHPSRRLEGVTQFHCALPLLLPCPRGRKCPHVAWRLSCSLASVAHWAVWQAVLHAILCNCHPNSIQSSSLLVHCHIQPFLSMIHLQTCANHF</sequence>
<proteinExistence type="predicted"/>
<dbReference type="EMBL" id="JACEIK010002858">
    <property type="protein sequence ID" value="MCD9639172.1"/>
    <property type="molecule type" value="Genomic_DNA"/>
</dbReference>
<feature type="non-terminal residue" evidence="1">
    <location>
        <position position="101"/>
    </location>
</feature>